<dbReference type="EMBL" id="AHAM01000041">
    <property type="protein sequence ID" value="EHK58113.1"/>
    <property type="molecule type" value="Genomic_DNA"/>
</dbReference>
<reference evidence="1 2" key="1">
    <citation type="journal article" date="2012" name="J. Bacteriol.">
        <title>Draft Genome Sequence of Mesorhizobium alhagi CCNWXJ12-2T, a Novel Salt-Resistant Species Isolated from the Desert of Northwestern China.</title>
        <authorList>
            <person name="Zhou M."/>
            <person name="Chen W."/>
            <person name="Chen H."/>
            <person name="Wei G."/>
        </authorList>
    </citation>
    <scope>NUCLEOTIDE SEQUENCE [LARGE SCALE GENOMIC DNA]</scope>
    <source>
        <strain evidence="1 2">CCNWXJ12-2</strain>
    </source>
</reference>
<evidence type="ECO:0008006" key="3">
    <source>
        <dbReference type="Google" id="ProtNLM"/>
    </source>
</evidence>
<accession>H0HM99</accession>
<sequence length="329" mass="36577">MKEITALRLTLLANGYAPLASIDKLCVLPNWPRSPVDEALITRRWARMRRYTATGIRVENGLAVIDLDVDNVPAMAELAERLKGILPGAFLLCRHGKGAKIALFVRTAEPFKRICSKRWLKPGDTAEGGAHGAEIFGGASARYFGAFGWHTLDRIKYRWAGNSPADTPLDRLPVFTKKQFFAAIDAIECILRRRGWQVVERSVGGENVAHRVHDLVEGMAFECNDGVTRTLSELQEMARLDAVQGLRCSASWLEGPTAKRTDRCLIGHTATGQLTVVENDSGVTHMVKTDIDDIIAEKLRRLAAGKPTALDIINEEWRRRDRARAGKRK</sequence>
<dbReference type="Proteomes" id="UP000003250">
    <property type="component" value="Unassembled WGS sequence"/>
</dbReference>
<protein>
    <recommendedName>
        <fullName evidence="3">DNA primase/polymerase bifunctional N-terminal domain-containing protein</fullName>
    </recommendedName>
</protein>
<gene>
    <name evidence="1" type="ORF">MAXJ12_06315</name>
</gene>
<keyword evidence="2" id="KW-1185">Reference proteome</keyword>
<evidence type="ECO:0000313" key="2">
    <source>
        <dbReference type="Proteomes" id="UP000003250"/>
    </source>
</evidence>
<organism evidence="1 2">
    <name type="scientific">Mesorhizobium alhagi CCNWXJ12-2</name>
    <dbReference type="NCBI Taxonomy" id="1107882"/>
    <lineage>
        <taxon>Bacteria</taxon>
        <taxon>Pseudomonadati</taxon>
        <taxon>Pseudomonadota</taxon>
        <taxon>Alphaproteobacteria</taxon>
        <taxon>Hyphomicrobiales</taxon>
        <taxon>Phyllobacteriaceae</taxon>
        <taxon>Allomesorhizobium</taxon>
    </lineage>
</organism>
<proteinExistence type="predicted"/>
<evidence type="ECO:0000313" key="1">
    <source>
        <dbReference type="EMBL" id="EHK58113.1"/>
    </source>
</evidence>
<name>H0HM99_9HYPH</name>
<dbReference type="PATRIC" id="fig|1107882.3.peg.1235"/>
<dbReference type="AlphaFoldDB" id="H0HM99"/>